<dbReference type="Proteomes" id="UP001210211">
    <property type="component" value="Unassembled WGS sequence"/>
</dbReference>
<dbReference type="PANTHER" id="PTHR23024:SF442">
    <property type="entry name" value="OS07G0162400 PROTEIN"/>
    <property type="match status" value="1"/>
</dbReference>
<dbReference type="Gene3D" id="3.40.50.1820">
    <property type="entry name" value="alpha/beta hydrolase"/>
    <property type="match status" value="1"/>
</dbReference>
<dbReference type="SUPFAM" id="SSF53474">
    <property type="entry name" value="alpha/beta-Hydrolases"/>
    <property type="match status" value="1"/>
</dbReference>
<evidence type="ECO:0000259" key="1">
    <source>
        <dbReference type="Pfam" id="PF07859"/>
    </source>
</evidence>
<protein>
    <recommendedName>
        <fullName evidence="1">Alpha/beta hydrolase fold-3 domain-containing protein</fullName>
    </recommendedName>
</protein>
<evidence type="ECO:0000313" key="2">
    <source>
        <dbReference type="EMBL" id="KAJ3707252.1"/>
    </source>
</evidence>
<dbReference type="InterPro" id="IPR050466">
    <property type="entry name" value="Carboxylest/Gibb_receptor"/>
</dbReference>
<keyword evidence="3" id="KW-1185">Reference proteome</keyword>
<reference evidence="2 3" key="1">
    <citation type="journal article" date="2022" name="Cell">
        <title>Repeat-based holocentromeres influence genome architecture and karyotype evolution.</title>
        <authorList>
            <person name="Hofstatter P.G."/>
            <person name="Thangavel G."/>
            <person name="Lux T."/>
            <person name="Neumann P."/>
            <person name="Vondrak T."/>
            <person name="Novak P."/>
            <person name="Zhang M."/>
            <person name="Costa L."/>
            <person name="Castellani M."/>
            <person name="Scott A."/>
            <person name="Toegelov H."/>
            <person name="Fuchs J."/>
            <person name="Mata-Sucre Y."/>
            <person name="Dias Y."/>
            <person name="Vanzela A.L.L."/>
            <person name="Huettel B."/>
            <person name="Almeida C.C.S."/>
            <person name="Simkova H."/>
            <person name="Souza G."/>
            <person name="Pedrosa-Harand A."/>
            <person name="Macas J."/>
            <person name="Mayer K.F.X."/>
            <person name="Houben A."/>
            <person name="Marques A."/>
        </authorList>
    </citation>
    <scope>NUCLEOTIDE SEQUENCE [LARGE SCALE GENOMIC DNA]</scope>
    <source>
        <strain evidence="2">RhyTen1mFocal</strain>
    </source>
</reference>
<evidence type="ECO:0000313" key="3">
    <source>
        <dbReference type="Proteomes" id="UP001210211"/>
    </source>
</evidence>
<dbReference type="GO" id="GO:0016787">
    <property type="term" value="F:hydrolase activity"/>
    <property type="evidence" value="ECO:0007669"/>
    <property type="project" value="InterPro"/>
</dbReference>
<gene>
    <name evidence="2" type="ORF">LUZ61_010957</name>
</gene>
<dbReference type="EMBL" id="JAMRDG010000001">
    <property type="protein sequence ID" value="KAJ3707252.1"/>
    <property type="molecule type" value="Genomic_DNA"/>
</dbReference>
<name>A0AAD6A043_9POAL</name>
<dbReference type="AlphaFoldDB" id="A0AAD6A043"/>
<sequence length="375" mass="41282">MIQLSSRFQSSLSSLHSLKITKIKESNKSKLLSIDHITMVAPTDNPAPTTTPTGEPYVVEDCRGILKLMSDGSVIRSENPILVFSFPDDSSIESKDLLFSPTHSLYVRLYRPVKTPPNTKLPILFFFHGGGFCIGSRTWPNNHALCRRLSAELSALVLSFDYRLAPEHRLPASIEDADAALLWLKSQCTGPDTDPWLAESGDFTKVFISGESAGGNMTHHMAVKFGPSGLRPVQIRGFILIVPALIEKELTRSELECPKSAFLNPEACARYSRLALPVGASTREHPTLNPFVPESPNLENVEMGSILVIAAERDILIDSNLKYVNWLKEMGKKVEMVQIVGEEHAFFSIKPLCEATGEAIQAIGRFMNQTGSGSD</sequence>
<proteinExistence type="predicted"/>
<organism evidence="2 3">
    <name type="scientific">Rhynchospora tenuis</name>
    <dbReference type="NCBI Taxonomy" id="198213"/>
    <lineage>
        <taxon>Eukaryota</taxon>
        <taxon>Viridiplantae</taxon>
        <taxon>Streptophyta</taxon>
        <taxon>Embryophyta</taxon>
        <taxon>Tracheophyta</taxon>
        <taxon>Spermatophyta</taxon>
        <taxon>Magnoliopsida</taxon>
        <taxon>Liliopsida</taxon>
        <taxon>Poales</taxon>
        <taxon>Cyperaceae</taxon>
        <taxon>Cyperoideae</taxon>
        <taxon>Rhynchosporeae</taxon>
        <taxon>Rhynchospora</taxon>
    </lineage>
</organism>
<accession>A0AAD6A043</accession>
<comment type="caution">
    <text evidence="2">The sequence shown here is derived from an EMBL/GenBank/DDBJ whole genome shotgun (WGS) entry which is preliminary data.</text>
</comment>
<dbReference type="InterPro" id="IPR013094">
    <property type="entry name" value="AB_hydrolase_3"/>
</dbReference>
<feature type="domain" description="Alpha/beta hydrolase fold-3" evidence="1">
    <location>
        <begin position="124"/>
        <end position="347"/>
    </location>
</feature>
<dbReference type="PANTHER" id="PTHR23024">
    <property type="entry name" value="ARYLACETAMIDE DEACETYLASE"/>
    <property type="match status" value="1"/>
</dbReference>
<dbReference type="Pfam" id="PF07859">
    <property type="entry name" value="Abhydrolase_3"/>
    <property type="match status" value="1"/>
</dbReference>
<dbReference type="InterPro" id="IPR029058">
    <property type="entry name" value="AB_hydrolase_fold"/>
</dbReference>